<dbReference type="SUPFAM" id="SSF53822">
    <property type="entry name" value="Periplasmic binding protein-like I"/>
    <property type="match status" value="1"/>
</dbReference>
<dbReference type="Pfam" id="PF00392">
    <property type="entry name" value="GntR"/>
    <property type="match status" value="1"/>
</dbReference>
<dbReference type="InterPro" id="IPR028082">
    <property type="entry name" value="Peripla_BP_I"/>
</dbReference>
<dbReference type="InterPro" id="IPR046335">
    <property type="entry name" value="LacI/GalR-like_sensor"/>
</dbReference>
<dbReference type="SUPFAM" id="SSF46785">
    <property type="entry name" value="Winged helix' DNA-binding domain"/>
    <property type="match status" value="1"/>
</dbReference>
<evidence type="ECO:0000259" key="4">
    <source>
        <dbReference type="PROSITE" id="PS50949"/>
    </source>
</evidence>
<dbReference type="PANTHER" id="PTHR30146:SF155">
    <property type="entry name" value="ALANINE RACEMASE"/>
    <property type="match status" value="1"/>
</dbReference>
<keyword evidence="1" id="KW-0805">Transcription regulation</keyword>
<dbReference type="Proteomes" id="UP001575105">
    <property type="component" value="Unassembled WGS sequence"/>
</dbReference>
<dbReference type="PROSITE" id="PS50949">
    <property type="entry name" value="HTH_GNTR"/>
    <property type="match status" value="1"/>
</dbReference>
<comment type="caution">
    <text evidence="5">The sequence shown here is derived from an EMBL/GenBank/DDBJ whole genome shotgun (WGS) entry which is preliminary data.</text>
</comment>
<keyword evidence="2" id="KW-0238">DNA-binding</keyword>
<dbReference type="Gene3D" id="1.10.10.10">
    <property type="entry name" value="Winged helix-like DNA-binding domain superfamily/Winged helix DNA-binding domain"/>
    <property type="match status" value="1"/>
</dbReference>
<proteinExistence type="predicted"/>
<sequence length="351" mass="38379">MTKQAQIIGDVRQKIANGVYAPGRPLPTQKMLSSHYGVAMGTVRQALASLARDGILESRRGFGTIVNPNIDTGNAPDTPARRLGLLVPESWFGGTYVTTLKRILAENPEFDLSIRFADSQTKESILDWAQPLAAVLTQDAISIDLMEYLRATGKPVMVIGYLLTGRCPSWASEVITDADMAYHMAVQFVHSLGHRRILLVRESGSFYFESVGRAFQHEVKKLGGDVIGDQVIAAQGDDGSTLLEHLDGCKQKPTAVIVDGGLQCCRHLHALQSAGWRVPDQISLLSMNQVPEDWLSTPTLSRVEMSIGHWAGHLAEALRSVIDDGAIVREHLPPRIVWGKTCGRVEDGTDH</sequence>
<evidence type="ECO:0000313" key="5">
    <source>
        <dbReference type="EMBL" id="MFA9478085.1"/>
    </source>
</evidence>
<dbReference type="EMBL" id="JBGUBD010000004">
    <property type="protein sequence ID" value="MFA9478085.1"/>
    <property type="molecule type" value="Genomic_DNA"/>
</dbReference>
<dbReference type="CDD" id="cd07377">
    <property type="entry name" value="WHTH_GntR"/>
    <property type="match status" value="1"/>
</dbReference>
<accession>A0ABV4U3B5</accession>
<organism evidence="5 6">
    <name type="scientific">Natronomicrosphaera hydrolytica</name>
    <dbReference type="NCBI Taxonomy" id="3242702"/>
    <lineage>
        <taxon>Bacteria</taxon>
        <taxon>Pseudomonadati</taxon>
        <taxon>Planctomycetota</taxon>
        <taxon>Phycisphaerae</taxon>
        <taxon>Phycisphaerales</taxon>
        <taxon>Phycisphaeraceae</taxon>
        <taxon>Natronomicrosphaera</taxon>
    </lineage>
</organism>
<reference evidence="5 6" key="1">
    <citation type="submission" date="2024-08" db="EMBL/GenBank/DDBJ databases">
        <title>Whole-genome sequencing of halo(alkali)philic microorganisms from hypersaline lakes.</title>
        <authorList>
            <person name="Sorokin D.Y."/>
            <person name="Merkel A.Y."/>
            <person name="Messina E."/>
            <person name="Yakimov M."/>
        </authorList>
    </citation>
    <scope>NUCLEOTIDE SEQUENCE [LARGE SCALE GENOMIC DNA]</scope>
    <source>
        <strain evidence="5 6">AB-hyl4</strain>
    </source>
</reference>
<dbReference type="InterPro" id="IPR036390">
    <property type="entry name" value="WH_DNA-bd_sf"/>
</dbReference>
<keyword evidence="3" id="KW-0804">Transcription</keyword>
<dbReference type="InterPro" id="IPR036388">
    <property type="entry name" value="WH-like_DNA-bd_sf"/>
</dbReference>
<dbReference type="Gene3D" id="3.40.50.2300">
    <property type="match status" value="2"/>
</dbReference>
<dbReference type="RefSeq" id="WP_425345012.1">
    <property type="nucleotide sequence ID" value="NZ_JBGUBD010000004.1"/>
</dbReference>
<dbReference type="InterPro" id="IPR000524">
    <property type="entry name" value="Tscrpt_reg_HTH_GntR"/>
</dbReference>
<feature type="domain" description="HTH gntR-type" evidence="4">
    <location>
        <begin position="1"/>
        <end position="69"/>
    </location>
</feature>
<gene>
    <name evidence="5" type="ORF">ACERK3_07215</name>
</gene>
<name>A0ABV4U3B5_9BACT</name>
<dbReference type="PANTHER" id="PTHR30146">
    <property type="entry name" value="LACI-RELATED TRANSCRIPTIONAL REPRESSOR"/>
    <property type="match status" value="1"/>
</dbReference>
<keyword evidence="6" id="KW-1185">Reference proteome</keyword>
<dbReference type="SMART" id="SM00345">
    <property type="entry name" value="HTH_GNTR"/>
    <property type="match status" value="1"/>
</dbReference>
<protein>
    <submittedName>
        <fullName evidence="5">Substrate-binding domain-containing protein</fullName>
    </submittedName>
</protein>
<dbReference type="Pfam" id="PF13377">
    <property type="entry name" value="Peripla_BP_3"/>
    <property type="match status" value="1"/>
</dbReference>
<evidence type="ECO:0000256" key="3">
    <source>
        <dbReference type="ARBA" id="ARBA00023163"/>
    </source>
</evidence>
<evidence type="ECO:0000256" key="1">
    <source>
        <dbReference type="ARBA" id="ARBA00023015"/>
    </source>
</evidence>
<evidence type="ECO:0000256" key="2">
    <source>
        <dbReference type="ARBA" id="ARBA00023125"/>
    </source>
</evidence>
<evidence type="ECO:0000313" key="6">
    <source>
        <dbReference type="Proteomes" id="UP001575105"/>
    </source>
</evidence>